<organism evidence="4 5">
    <name type="scientific">Candidatus Syntrophocurvum alkaliphilum</name>
    <dbReference type="NCBI Taxonomy" id="2293317"/>
    <lineage>
        <taxon>Bacteria</taxon>
        <taxon>Bacillati</taxon>
        <taxon>Bacillota</taxon>
        <taxon>Clostridia</taxon>
        <taxon>Eubacteriales</taxon>
        <taxon>Syntrophomonadaceae</taxon>
        <taxon>Candidatus Syntrophocurvum</taxon>
    </lineage>
</organism>
<dbReference type="GO" id="GO:0003841">
    <property type="term" value="F:1-acylglycerol-3-phosphate O-acyltransferase activity"/>
    <property type="evidence" value="ECO:0007669"/>
    <property type="project" value="UniProtKB-EC"/>
</dbReference>
<keyword evidence="1 4" id="KW-0808">Transferase</keyword>
<dbReference type="Pfam" id="PF01553">
    <property type="entry name" value="Acyltransferase"/>
    <property type="match status" value="1"/>
</dbReference>
<evidence type="ECO:0000256" key="1">
    <source>
        <dbReference type="ARBA" id="ARBA00022679"/>
    </source>
</evidence>
<dbReference type="SMART" id="SM00563">
    <property type="entry name" value="PlsC"/>
    <property type="match status" value="1"/>
</dbReference>
<dbReference type="OrthoDB" id="9803035at2"/>
<gene>
    <name evidence="4" type="ORF">SYNTR_1253</name>
</gene>
<dbReference type="KEGG" id="salq:SYNTR_1253"/>
<dbReference type="AlphaFoldDB" id="A0A6I6DFA8"/>
<evidence type="ECO:0000313" key="4">
    <source>
        <dbReference type="EMBL" id="QGT99846.1"/>
    </source>
</evidence>
<evidence type="ECO:0000259" key="3">
    <source>
        <dbReference type="SMART" id="SM00563"/>
    </source>
</evidence>
<proteinExistence type="predicted"/>
<evidence type="ECO:0000313" key="5">
    <source>
        <dbReference type="Proteomes" id="UP000426444"/>
    </source>
</evidence>
<sequence>MLYTLLRGIVKIFFHFLGLKIDGLHKLPKEGRVIVASNHVSNWDPIIIAVALDRPIHFMAKKELFSNPIFSLFFRSLNAFPVKRGTADRKAIRHALAVLKDSKVLGIFPEGVRVKSGMKKKAQSGVAMIAIKSKTPIVPIACIGTNAKIPFGWIKPLVVKVGRPIYLTEYYESKLNSAVLEEISEDILQEIDKLLSK</sequence>
<dbReference type="EMBL" id="CP046457">
    <property type="protein sequence ID" value="QGT99846.1"/>
    <property type="molecule type" value="Genomic_DNA"/>
</dbReference>
<dbReference type="RefSeq" id="WP_156203697.1">
    <property type="nucleotide sequence ID" value="NZ_CP046457.1"/>
</dbReference>
<dbReference type="InterPro" id="IPR002123">
    <property type="entry name" value="Plipid/glycerol_acylTrfase"/>
</dbReference>
<protein>
    <submittedName>
        <fullName evidence="4">Acyl-CoA:1-acyl-sn-glycerol-3-phosphate acyltransferase</fullName>
        <ecNumber evidence="4">2.3.1.51</ecNumber>
    </submittedName>
</protein>
<keyword evidence="2 4" id="KW-0012">Acyltransferase</keyword>
<keyword evidence="5" id="KW-1185">Reference proteome</keyword>
<reference evidence="5" key="1">
    <citation type="journal article" date="2019" name="Microbiology">
        <title>Complete Genome Sequence of an Uncultured Bacterium of the Candidate Phylum Bipolaricaulota.</title>
        <authorList>
            <person name="Kadnikov V.V."/>
            <person name="Mardanov A.V."/>
            <person name="Beletsky A.V."/>
            <person name="Frank Y.A."/>
            <person name="Karnachuk O.V."/>
            <person name="Ravin N.V."/>
        </authorList>
    </citation>
    <scope>NUCLEOTIDE SEQUENCE [LARGE SCALE GENOMIC DNA]</scope>
</reference>
<accession>A0A6I6DFA8</accession>
<name>A0A6I6DFA8_9FIRM</name>
<dbReference type="Proteomes" id="UP000426444">
    <property type="component" value="Chromosome"/>
</dbReference>
<dbReference type="CDD" id="cd07989">
    <property type="entry name" value="LPLAT_AGPAT-like"/>
    <property type="match status" value="1"/>
</dbReference>
<dbReference type="SUPFAM" id="SSF69593">
    <property type="entry name" value="Glycerol-3-phosphate (1)-acyltransferase"/>
    <property type="match status" value="1"/>
</dbReference>
<evidence type="ECO:0000256" key="2">
    <source>
        <dbReference type="ARBA" id="ARBA00023315"/>
    </source>
</evidence>
<dbReference type="PANTHER" id="PTHR10434:SF11">
    <property type="entry name" value="1-ACYL-SN-GLYCEROL-3-PHOSPHATE ACYLTRANSFERASE"/>
    <property type="match status" value="1"/>
</dbReference>
<feature type="domain" description="Phospholipid/glycerol acyltransferase" evidence="3">
    <location>
        <begin position="33"/>
        <end position="145"/>
    </location>
</feature>
<dbReference type="EC" id="2.3.1.51" evidence="4"/>
<dbReference type="PANTHER" id="PTHR10434">
    <property type="entry name" value="1-ACYL-SN-GLYCEROL-3-PHOSPHATE ACYLTRANSFERASE"/>
    <property type="match status" value="1"/>
</dbReference>
<dbReference type="GO" id="GO:0006654">
    <property type="term" value="P:phosphatidic acid biosynthetic process"/>
    <property type="evidence" value="ECO:0007669"/>
    <property type="project" value="TreeGrafter"/>
</dbReference>